<dbReference type="PANTHER" id="PTHR47514">
    <property type="entry name" value="TRANSKETOLASE N-TERMINAL SECTION-RELATED"/>
    <property type="match status" value="1"/>
</dbReference>
<evidence type="ECO:0000313" key="5">
    <source>
        <dbReference type="EMBL" id="MTV39988.1"/>
    </source>
</evidence>
<dbReference type="CDD" id="cd02012">
    <property type="entry name" value="TPP_TK"/>
    <property type="match status" value="1"/>
</dbReference>
<dbReference type="Pfam" id="PF00456">
    <property type="entry name" value="Transketolase_N"/>
    <property type="match status" value="1"/>
</dbReference>
<dbReference type="PANTHER" id="PTHR47514:SF1">
    <property type="entry name" value="TRANSKETOLASE N-TERMINAL SECTION-RELATED"/>
    <property type="match status" value="1"/>
</dbReference>
<dbReference type="InterPro" id="IPR005474">
    <property type="entry name" value="Transketolase_N"/>
</dbReference>
<reference evidence="5 6" key="1">
    <citation type="submission" date="2019-11" db="EMBL/GenBank/DDBJ databases">
        <title>Type strains purchased from KCTC, JCM and DSMZ.</title>
        <authorList>
            <person name="Lu H."/>
        </authorList>
    </citation>
    <scope>NUCLEOTIDE SEQUENCE [LARGE SCALE GENOMIC DNA]</scope>
    <source>
        <strain evidence="5 6">KCTC 22382</strain>
    </source>
</reference>
<dbReference type="OrthoDB" id="8732661at2"/>
<organism evidence="5 6">
    <name type="scientific">Duganella radicis</name>
    <dbReference type="NCBI Taxonomy" id="551988"/>
    <lineage>
        <taxon>Bacteria</taxon>
        <taxon>Pseudomonadati</taxon>
        <taxon>Pseudomonadota</taxon>
        <taxon>Betaproteobacteria</taxon>
        <taxon>Burkholderiales</taxon>
        <taxon>Oxalobacteraceae</taxon>
        <taxon>Telluria group</taxon>
        <taxon>Duganella</taxon>
    </lineage>
</organism>
<comment type="similarity">
    <text evidence="2">Belongs to the transketolase family.</text>
</comment>
<dbReference type="Gene3D" id="3.40.50.970">
    <property type="match status" value="1"/>
</dbReference>
<dbReference type="RefSeq" id="WP_155465782.1">
    <property type="nucleotide sequence ID" value="NZ_WNKY01000026.1"/>
</dbReference>
<keyword evidence="3" id="KW-0786">Thiamine pyrophosphate</keyword>
<dbReference type="SUPFAM" id="SSF52518">
    <property type="entry name" value="Thiamin diphosphate-binding fold (THDP-binding)"/>
    <property type="match status" value="1"/>
</dbReference>
<dbReference type="Proteomes" id="UP000475582">
    <property type="component" value="Unassembled WGS sequence"/>
</dbReference>
<comment type="caution">
    <text evidence="5">The sequence shown here is derived from an EMBL/GenBank/DDBJ whole genome shotgun (WGS) entry which is preliminary data.</text>
</comment>
<dbReference type="InterPro" id="IPR029061">
    <property type="entry name" value="THDP-binding"/>
</dbReference>
<name>A0A6L6PLM4_9BURK</name>
<evidence type="ECO:0000259" key="4">
    <source>
        <dbReference type="Pfam" id="PF00456"/>
    </source>
</evidence>
<protein>
    <submittedName>
        <fullName evidence="5">Transketolase</fullName>
    </submittedName>
</protein>
<evidence type="ECO:0000256" key="2">
    <source>
        <dbReference type="ARBA" id="ARBA00007131"/>
    </source>
</evidence>
<dbReference type="EMBL" id="WNKY01000026">
    <property type="protein sequence ID" value="MTV39988.1"/>
    <property type="molecule type" value="Genomic_DNA"/>
</dbReference>
<evidence type="ECO:0000256" key="1">
    <source>
        <dbReference type="ARBA" id="ARBA00001964"/>
    </source>
</evidence>
<feature type="domain" description="Transketolase N-terminal" evidence="4">
    <location>
        <begin position="8"/>
        <end position="249"/>
    </location>
</feature>
<evidence type="ECO:0000313" key="6">
    <source>
        <dbReference type="Proteomes" id="UP000475582"/>
    </source>
</evidence>
<gene>
    <name evidence="5" type="ORF">GM676_20695</name>
</gene>
<sequence>MTATTIELARAIRLQCLHMCHTKRASHLGGAFSVADVLAVLYGGVLRYDPAQPRAPQRDRLFYSKGHACTALYAVLAETGFYPQSELDTFTDNGSYFTSHVNHKVPGVELSTGSLGHALSVAAGVALAGKRRQAAWHTYAIVSDGELDEGSNWEAILFAPHHRLDNLTLVVDYNKIQSFGSTAEVLNLDPLADKFRAFNWDTVEVDGHDHAALAAALAPDGRNGKPRVVIAHTVKGKGVSFMEHQLAWHYKSPDAAQFAAASAELRAAKGQA</sequence>
<dbReference type="AlphaFoldDB" id="A0A6L6PLM4"/>
<evidence type="ECO:0000256" key="3">
    <source>
        <dbReference type="ARBA" id="ARBA00023052"/>
    </source>
</evidence>
<comment type="cofactor">
    <cofactor evidence="1">
        <name>thiamine diphosphate</name>
        <dbReference type="ChEBI" id="CHEBI:58937"/>
    </cofactor>
</comment>
<proteinExistence type="inferred from homology"/>
<accession>A0A6L6PLM4</accession>
<keyword evidence="6" id="KW-1185">Reference proteome</keyword>